<keyword evidence="5 8" id="KW-0472">Membrane</keyword>
<dbReference type="GO" id="GO:0046933">
    <property type="term" value="F:proton-transporting ATP synthase activity, rotational mechanism"/>
    <property type="evidence" value="ECO:0007669"/>
    <property type="project" value="UniProtKB-UniRule"/>
</dbReference>
<comment type="subunit">
    <text evidence="8">F-type ATPases have 2 components, F(1) - the catalytic core - and F(0) - the membrane proton channel. F(1) has five subunits: alpha(3), beta(3), gamma(1), delta(1), epsilon(1). F(0) has three main subunits: a(1), b(2) and c(10-14). The alpha and beta chains form an alternating ring which encloses part of the gamma chain. F(1) is attached to F(0) by a central stalk formed by the gamma and epsilon chains, while a peripheral stalk is formed by the delta and b chains.</text>
</comment>
<keyword evidence="8" id="KW-0997">Cell inner membrane</keyword>
<dbReference type="STRING" id="859654.BVAF_005"/>
<keyword evidence="10" id="KW-1185">Reference proteome</keyword>
<comment type="similarity">
    <text evidence="8">Belongs to the ATPase delta chain family.</text>
</comment>
<keyword evidence="7 8" id="KW-0066">ATP synthesis</keyword>
<evidence type="ECO:0000256" key="6">
    <source>
        <dbReference type="ARBA" id="ARBA00023196"/>
    </source>
</evidence>
<dbReference type="HOGENOM" id="CLU_085114_3_0_6"/>
<evidence type="ECO:0000256" key="5">
    <source>
        <dbReference type="ARBA" id="ARBA00023136"/>
    </source>
</evidence>
<dbReference type="InterPro" id="IPR026015">
    <property type="entry name" value="ATP_synth_OSCP/delta_N_sf"/>
</dbReference>
<comment type="function">
    <text evidence="8">This protein is part of the stalk that links CF(0) to CF(1). It either transmits conformational changes from CF(0) to CF(1) or is implicated in proton conduction.</text>
</comment>
<reference evidence="9 10" key="1">
    <citation type="journal article" date="2010" name="BMC Genomics">
        <title>Unprecedented loss of ammonia assimilation capability in a urease-encoding bacterial mutualist.</title>
        <authorList>
            <person name="Williams L.E."/>
            <person name="Wernegreen J.J."/>
        </authorList>
    </citation>
    <scope>NUCLEOTIDE SEQUENCE [LARGE SCALE GENOMIC DNA]</scope>
    <source>
        <strain evidence="9 10">BVAF</strain>
    </source>
</reference>
<dbReference type="InterPro" id="IPR000711">
    <property type="entry name" value="ATPase_OSCP/dsu"/>
</dbReference>
<evidence type="ECO:0000256" key="4">
    <source>
        <dbReference type="ARBA" id="ARBA00023065"/>
    </source>
</evidence>
<evidence type="ECO:0000313" key="10">
    <source>
        <dbReference type="Proteomes" id="UP000007464"/>
    </source>
</evidence>
<dbReference type="Pfam" id="PF00213">
    <property type="entry name" value="OSCP"/>
    <property type="match status" value="1"/>
</dbReference>
<dbReference type="PANTHER" id="PTHR11910">
    <property type="entry name" value="ATP SYNTHASE DELTA CHAIN"/>
    <property type="match status" value="1"/>
</dbReference>
<dbReference type="PRINTS" id="PR00125">
    <property type="entry name" value="ATPASEDELTA"/>
</dbReference>
<keyword evidence="2 8" id="KW-0813">Transport</keyword>
<protein>
    <recommendedName>
        <fullName evidence="8">ATP synthase subunit delta</fullName>
    </recommendedName>
    <alternativeName>
        <fullName evidence="8">ATP synthase F(1) sector subunit delta</fullName>
    </alternativeName>
    <alternativeName>
        <fullName evidence="8">F-type ATPase subunit delta</fullName>
        <shortName evidence="8">F-ATPase subunit delta</shortName>
    </alternativeName>
</protein>
<dbReference type="NCBIfam" id="NF004402">
    <property type="entry name" value="PRK05758.2-2"/>
    <property type="match status" value="1"/>
</dbReference>
<dbReference type="Proteomes" id="UP000007464">
    <property type="component" value="Chromosome"/>
</dbReference>
<evidence type="ECO:0000256" key="1">
    <source>
        <dbReference type="ARBA" id="ARBA00004370"/>
    </source>
</evidence>
<keyword evidence="4 8" id="KW-0406">Ion transport</keyword>
<dbReference type="NCBIfam" id="TIGR01145">
    <property type="entry name" value="ATP_synt_delta"/>
    <property type="match status" value="1"/>
</dbReference>
<evidence type="ECO:0000256" key="7">
    <source>
        <dbReference type="ARBA" id="ARBA00023310"/>
    </source>
</evidence>
<dbReference type="AlphaFoldDB" id="E8Q5V0"/>
<evidence type="ECO:0000256" key="8">
    <source>
        <dbReference type="HAMAP-Rule" id="MF_01416"/>
    </source>
</evidence>
<comment type="subcellular location">
    <subcellularLocation>
        <location evidence="8">Cell inner membrane</location>
        <topology evidence="8">Peripheral membrane protein</topology>
    </subcellularLocation>
    <subcellularLocation>
        <location evidence="1">Membrane</location>
    </subcellularLocation>
</comment>
<keyword evidence="6 8" id="KW-0139">CF(1)</keyword>
<name>E8Q5V0_BLOVB</name>
<accession>E8Q5V0</accession>
<dbReference type="GO" id="GO:0045259">
    <property type="term" value="C:proton-transporting ATP synthase complex"/>
    <property type="evidence" value="ECO:0007669"/>
    <property type="project" value="UniProtKB-KW"/>
</dbReference>
<dbReference type="GO" id="GO:0005886">
    <property type="term" value="C:plasma membrane"/>
    <property type="evidence" value="ECO:0007669"/>
    <property type="project" value="UniProtKB-SubCell"/>
</dbReference>
<proteinExistence type="inferred from homology"/>
<comment type="function">
    <text evidence="8">F(1)F(0) ATP synthase produces ATP from ADP in the presence of a proton or sodium gradient. F-type ATPases consist of two structural domains, F(1) containing the extramembraneous catalytic core and F(0) containing the membrane proton channel, linked together by a central stalk and a peripheral stalk. During catalysis, ATP synthesis in the catalytic domain of F(1) is coupled via a rotary mechanism of the central stalk subunits to proton translocation.</text>
</comment>
<keyword evidence="8" id="KW-1003">Cell membrane</keyword>
<dbReference type="SUPFAM" id="SSF47928">
    <property type="entry name" value="N-terminal domain of the delta subunit of the F1F0-ATP synthase"/>
    <property type="match status" value="1"/>
</dbReference>
<organism evidence="9 10">
    <name type="scientific">Blochmanniella vafra (strain BVAF)</name>
    <dbReference type="NCBI Taxonomy" id="859654"/>
    <lineage>
        <taxon>Bacteria</taxon>
        <taxon>Pseudomonadati</taxon>
        <taxon>Pseudomonadota</taxon>
        <taxon>Gammaproteobacteria</taxon>
        <taxon>Enterobacterales</taxon>
        <taxon>Enterobacteriaceae</taxon>
        <taxon>ant endosymbionts</taxon>
        <taxon>Candidatus Blochmanniella</taxon>
    </lineage>
</organism>
<evidence type="ECO:0000256" key="3">
    <source>
        <dbReference type="ARBA" id="ARBA00022781"/>
    </source>
</evidence>
<dbReference type="HAMAP" id="MF_01416">
    <property type="entry name" value="ATP_synth_delta_bact"/>
    <property type="match status" value="1"/>
</dbReference>
<keyword evidence="3 8" id="KW-0375">Hydrogen ion transport</keyword>
<evidence type="ECO:0000256" key="2">
    <source>
        <dbReference type="ARBA" id="ARBA00022448"/>
    </source>
</evidence>
<dbReference type="KEGG" id="bva:BVAF_005"/>
<gene>
    <name evidence="8 9" type="primary">atpH</name>
    <name evidence="9" type="ordered locus">BVAF_005</name>
</gene>
<dbReference type="EMBL" id="CP002189">
    <property type="protein sequence ID" value="ADV33419.1"/>
    <property type="molecule type" value="Genomic_DNA"/>
</dbReference>
<evidence type="ECO:0000313" key="9">
    <source>
        <dbReference type="EMBL" id="ADV33419.1"/>
    </source>
</evidence>
<sequence length="179" mass="20759">MFFEKTIAYVYAKAVFSLATEQNNIIYWKTLLELFSKVSQNFVIKSLCYRLLSSQQIFEIFINICECYEKLDFFSKNFVRIVSENNRVLLFPVILEQFNSLNDIYMNVIAVKVISATKLHIAQIQKISTCMTNYLSKMVKIECSICPNIIGGIIIRIEDVVIDGSVKGRILRLRDVLQF</sequence>
<dbReference type="Gene3D" id="1.10.520.20">
    <property type="entry name" value="N-terminal domain of the delta subunit of the F1F0-ATP synthase"/>
    <property type="match status" value="1"/>
</dbReference>
<dbReference type="RefSeq" id="WP_013516344.1">
    <property type="nucleotide sequence ID" value="NC_014909.2"/>
</dbReference>
<dbReference type="OrthoDB" id="9816221at2"/>